<dbReference type="SUPFAM" id="SSF53756">
    <property type="entry name" value="UDP-Glycosyltransferase/glycogen phosphorylase"/>
    <property type="match status" value="1"/>
</dbReference>
<protein>
    <recommendedName>
        <fullName evidence="10">UDP-N-acetylglucosamine--N-acetylmuramyl-(pentapeptide) pyrophosphoryl-undecaprenol N-acetylglucosamine transferase</fullName>
        <ecNumber evidence="10">2.4.1.227</ecNumber>
    </recommendedName>
    <alternativeName>
        <fullName evidence="10">Undecaprenyl-PP-MurNAc-pentapeptide-UDPGlcNAc GlcNAc transferase</fullName>
    </alternativeName>
</protein>
<evidence type="ECO:0000256" key="3">
    <source>
        <dbReference type="ARBA" id="ARBA00022676"/>
    </source>
</evidence>
<feature type="binding site" evidence="10">
    <location>
        <position position="205"/>
    </location>
    <ligand>
        <name>UDP-N-acetyl-alpha-D-glucosamine</name>
        <dbReference type="ChEBI" id="CHEBI:57705"/>
    </ligand>
</feature>
<dbReference type="GO" id="GO:0051301">
    <property type="term" value="P:cell division"/>
    <property type="evidence" value="ECO:0007669"/>
    <property type="project" value="UniProtKB-KW"/>
</dbReference>
<dbReference type="CDD" id="cd03785">
    <property type="entry name" value="GT28_MurG"/>
    <property type="match status" value="1"/>
</dbReference>
<gene>
    <name evidence="10 13" type="primary">murG</name>
    <name evidence="13" type="ORF">FIC82_013355</name>
</gene>
<sequence>MTTIGSVVLAGGGTAGHVNPLLAVADELRAREPDVVVTALGVAGGLEDDLVPARGYPLRHVPRVPLPRRPSAEWVNLPGRLKSAVDAAGAVIDETGARVVVGFGGYVSTPAYLAARRRDVPVVIHEQNARPGLANRLGARWAARVGVTFEGTPLKGGVVTGLPLRREIQDLVAARSADAAAVRADAAARLGLDPSRRTLVVTGGSLGAQSLNEAVSGAGDALLGAGAQVLHLTGKGKDGPVREAAATAVAARPGARYDVREYLAEMQLALAVADLVVCRAGAGTVGELAALGIPAVYVPLPIGNGEQRLNAAPVVAAGGGLLVDDAQLDAAWVAREVPALLGDPARLDAMARAAAGAGVRDGAARVADLVAEAVAGASTAGARS</sequence>
<dbReference type="RefSeq" id="WP_168731854.1">
    <property type="nucleotide sequence ID" value="NZ_CP052757.1"/>
</dbReference>
<comment type="caution">
    <text evidence="10">Lacks conserved residue(s) required for the propagation of feature annotation.</text>
</comment>
<dbReference type="PANTHER" id="PTHR21015">
    <property type="entry name" value="UDP-N-ACETYLGLUCOSAMINE--N-ACETYLMURAMYL-(PENTAPEPTIDE) PYROPHOSPHORYL-UNDECAPRENOL N-ACETYLGLUCOSAMINE TRANSFERASE 1"/>
    <property type="match status" value="1"/>
</dbReference>
<dbReference type="InterPro" id="IPR006009">
    <property type="entry name" value="GlcNAc_MurG"/>
</dbReference>
<evidence type="ECO:0000313" key="14">
    <source>
        <dbReference type="Proteomes" id="UP000451354"/>
    </source>
</evidence>
<dbReference type="GO" id="GO:0009252">
    <property type="term" value="P:peptidoglycan biosynthetic process"/>
    <property type="evidence" value="ECO:0007669"/>
    <property type="project" value="UniProtKB-UniRule"/>
</dbReference>
<dbReference type="UniPathway" id="UPA00219"/>
<dbReference type="GO" id="GO:0005975">
    <property type="term" value="P:carbohydrate metabolic process"/>
    <property type="evidence" value="ECO:0007669"/>
    <property type="project" value="InterPro"/>
</dbReference>
<dbReference type="PANTHER" id="PTHR21015:SF22">
    <property type="entry name" value="GLYCOSYLTRANSFERASE"/>
    <property type="match status" value="1"/>
</dbReference>
<feature type="binding site" evidence="10">
    <location>
        <position position="128"/>
    </location>
    <ligand>
        <name>UDP-N-acetyl-alpha-D-glucosamine</name>
        <dbReference type="ChEBI" id="CHEBI:57705"/>
    </ligand>
</feature>
<organism evidence="13 14">
    <name type="scientific">Cellulosimicrobium protaetiae</name>
    <dbReference type="NCBI Taxonomy" id="2587808"/>
    <lineage>
        <taxon>Bacteria</taxon>
        <taxon>Bacillati</taxon>
        <taxon>Actinomycetota</taxon>
        <taxon>Actinomycetes</taxon>
        <taxon>Micrococcales</taxon>
        <taxon>Promicromonosporaceae</taxon>
        <taxon>Cellulosimicrobium</taxon>
    </lineage>
</organism>
<keyword evidence="14" id="KW-1185">Reference proteome</keyword>
<dbReference type="GO" id="GO:0071555">
    <property type="term" value="P:cell wall organization"/>
    <property type="evidence" value="ECO:0007669"/>
    <property type="project" value="UniProtKB-KW"/>
</dbReference>
<comment type="similarity">
    <text evidence="10">Belongs to the glycosyltransferase 28 family. MurG subfamily.</text>
</comment>
<keyword evidence="2 10" id="KW-0132">Cell division</keyword>
<evidence type="ECO:0000256" key="4">
    <source>
        <dbReference type="ARBA" id="ARBA00022679"/>
    </source>
</evidence>
<dbReference type="InterPro" id="IPR007235">
    <property type="entry name" value="Glyco_trans_28_C"/>
</dbReference>
<name>A0A6M5UIH3_9MICO</name>
<comment type="catalytic activity">
    <reaction evidence="10">
        <text>di-trans,octa-cis-undecaprenyl diphospho-N-acetyl-alpha-D-muramoyl-L-alanyl-D-glutamyl-meso-2,6-diaminopimeloyl-D-alanyl-D-alanine + UDP-N-acetyl-alpha-D-glucosamine = di-trans,octa-cis-undecaprenyl diphospho-[N-acetyl-alpha-D-glucosaminyl-(1-&gt;4)]-N-acetyl-alpha-D-muramoyl-L-alanyl-D-glutamyl-meso-2,6-diaminopimeloyl-D-alanyl-D-alanine + UDP + H(+)</text>
        <dbReference type="Rhea" id="RHEA:31227"/>
        <dbReference type="ChEBI" id="CHEBI:15378"/>
        <dbReference type="ChEBI" id="CHEBI:57705"/>
        <dbReference type="ChEBI" id="CHEBI:58223"/>
        <dbReference type="ChEBI" id="CHEBI:61387"/>
        <dbReference type="ChEBI" id="CHEBI:61388"/>
        <dbReference type="EC" id="2.4.1.227"/>
    </reaction>
</comment>
<dbReference type="EMBL" id="CP052757">
    <property type="protein sequence ID" value="QJW37021.1"/>
    <property type="molecule type" value="Genomic_DNA"/>
</dbReference>
<feature type="binding site" evidence="10">
    <location>
        <begin position="14"/>
        <end position="16"/>
    </location>
    <ligand>
        <name>UDP-N-acetyl-alpha-D-glucosamine</name>
        <dbReference type="ChEBI" id="CHEBI:57705"/>
    </ligand>
</feature>
<dbReference type="Proteomes" id="UP000451354">
    <property type="component" value="Chromosome"/>
</dbReference>
<comment type="function">
    <text evidence="10">Cell wall formation. Catalyzes the transfer of a GlcNAc subunit on undecaprenyl-pyrophosphoryl-MurNAc-pentapeptide (lipid intermediate I) to form undecaprenyl-pyrophosphoryl-MurNAc-(pentapeptide)GlcNAc (lipid intermediate II).</text>
</comment>
<proteinExistence type="inferred from homology"/>
<dbReference type="AlphaFoldDB" id="A0A6M5UIH3"/>
<dbReference type="HAMAP" id="MF_00033">
    <property type="entry name" value="MurG"/>
    <property type="match status" value="1"/>
</dbReference>
<evidence type="ECO:0000256" key="8">
    <source>
        <dbReference type="ARBA" id="ARBA00023306"/>
    </source>
</evidence>
<comment type="pathway">
    <text evidence="10">Cell wall biogenesis; peptidoglycan biosynthesis.</text>
</comment>
<dbReference type="Pfam" id="PF04101">
    <property type="entry name" value="Glyco_tran_28_C"/>
    <property type="match status" value="1"/>
</dbReference>
<evidence type="ECO:0000259" key="11">
    <source>
        <dbReference type="Pfam" id="PF03033"/>
    </source>
</evidence>
<evidence type="ECO:0000313" key="13">
    <source>
        <dbReference type="EMBL" id="QJW37021.1"/>
    </source>
</evidence>
<evidence type="ECO:0000256" key="6">
    <source>
        <dbReference type="ARBA" id="ARBA00022984"/>
    </source>
</evidence>
<dbReference type="GO" id="GO:0005886">
    <property type="term" value="C:plasma membrane"/>
    <property type="evidence" value="ECO:0007669"/>
    <property type="project" value="UniProtKB-SubCell"/>
</dbReference>
<comment type="subcellular location">
    <subcellularLocation>
        <location evidence="10">Cell membrane</location>
        <topology evidence="10">Peripheral membrane protein</topology>
        <orientation evidence="10">Cytoplasmic side</orientation>
    </subcellularLocation>
</comment>
<keyword evidence="7 10" id="KW-0472">Membrane</keyword>
<keyword evidence="1 10" id="KW-1003">Cell membrane</keyword>
<keyword evidence="4 10" id="KW-0808">Transferase</keyword>
<dbReference type="Pfam" id="PF03033">
    <property type="entry name" value="Glyco_transf_28"/>
    <property type="match status" value="1"/>
</dbReference>
<evidence type="ECO:0000256" key="1">
    <source>
        <dbReference type="ARBA" id="ARBA00022475"/>
    </source>
</evidence>
<evidence type="ECO:0000259" key="12">
    <source>
        <dbReference type="Pfam" id="PF04101"/>
    </source>
</evidence>
<feature type="domain" description="Glycosyltransferase family 28 N-terminal" evidence="11">
    <location>
        <begin position="7"/>
        <end position="146"/>
    </location>
</feature>
<keyword evidence="9 10" id="KW-0961">Cell wall biogenesis/degradation</keyword>
<accession>A0A6M5UIH3</accession>
<dbReference type="Gene3D" id="3.40.50.2000">
    <property type="entry name" value="Glycogen Phosphorylase B"/>
    <property type="match status" value="2"/>
</dbReference>
<evidence type="ECO:0000256" key="7">
    <source>
        <dbReference type="ARBA" id="ARBA00023136"/>
    </source>
</evidence>
<feature type="domain" description="Glycosyl transferase family 28 C-terminal" evidence="12">
    <location>
        <begin position="198"/>
        <end position="365"/>
    </location>
</feature>
<reference evidence="13 14" key="1">
    <citation type="journal article" date="2022" name="Int. J. Syst. Evol. Microbiol.">
        <title>Cellulosimicrobium protaetiae sp. nov., isolated from the gut of the larva of Protaetia brevitarsis seulensis.</title>
        <authorList>
            <person name="Le Han H."/>
            <person name="Nguyen T.T.H."/>
            <person name="Li Z."/>
            <person name="Shin N.R."/>
            <person name="Kim S.G."/>
        </authorList>
    </citation>
    <scope>NUCLEOTIDE SEQUENCE [LARGE SCALE GENOMIC DNA]</scope>
    <source>
        <strain evidence="13 14">BI34</strain>
    </source>
</reference>
<feature type="binding site" evidence="10">
    <location>
        <position position="307"/>
    </location>
    <ligand>
        <name>UDP-N-acetyl-alpha-D-glucosamine</name>
        <dbReference type="ChEBI" id="CHEBI:57705"/>
    </ligand>
</feature>
<dbReference type="InterPro" id="IPR004276">
    <property type="entry name" value="GlycoTrans_28_N"/>
</dbReference>
<evidence type="ECO:0000256" key="2">
    <source>
        <dbReference type="ARBA" id="ARBA00022618"/>
    </source>
</evidence>
<evidence type="ECO:0000256" key="9">
    <source>
        <dbReference type="ARBA" id="ARBA00023316"/>
    </source>
</evidence>
<keyword evidence="3 10" id="KW-0328">Glycosyltransferase</keyword>
<dbReference type="EC" id="2.4.1.227" evidence="10"/>
<dbReference type="KEGG" id="cprt:FIC82_013355"/>
<keyword evidence="6 10" id="KW-0573">Peptidoglycan synthesis</keyword>
<evidence type="ECO:0000256" key="5">
    <source>
        <dbReference type="ARBA" id="ARBA00022960"/>
    </source>
</evidence>
<dbReference type="NCBIfam" id="TIGR01133">
    <property type="entry name" value="murG"/>
    <property type="match status" value="1"/>
</dbReference>
<evidence type="ECO:0000256" key="10">
    <source>
        <dbReference type="HAMAP-Rule" id="MF_00033"/>
    </source>
</evidence>
<keyword evidence="5 10" id="KW-0133">Cell shape</keyword>
<feature type="binding site" evidence="10">
    <location>
        <position position="165"/>
    </location>
    <ligand>
        <name>UDP-N-acetyl-alpha-D-glucosamine</name>
        <dbReference type="ChEBI" id="CHEBI:57705"/>
    </ligand>
</feature>
<dbReference type="GO" id="GO:0050511">
    <property type="term" value="F:undecaprenyldiphospho-muramoylpentapeptide beta-N-acetylglucosaminyltransferase activity"/>
    <property type="evidence" value="ECO:0007669"/>
    <property type="project" value="UniProtKB-UniRule"/>
</dbReference>
<keyword evidence="8 10" id="KW-0131">Cell cycle</keyword>
<dbReference type="GO" id="GO:0008360">
    <property type="term" value="P:regulation of cell shape"/>
    <property type="evidence" value="ECO:0007669"/>
    <property type="project" value="UniProtKB-KW"/>
</dbReference>